<dbReference type="AlphaFoldDB" id="A0A8H3XDP2"/>
<dbReference type="Proteomes" id="UP000439903">
    <property type="component" value="Unassembled WGS sequence"/>
</dbReference>
<comment type="caution">
    <text evidence="1">The sequence shown here is derived from an EMBL/GenBank/DDBJ whole genome shotgun (WGS) entry which is preliminary data.</text>
</comment>
<reference evidence="1 2" key="1">
    <citation type="journal article" date="2019" name="Environ. Microbiol.">
        <title>At the nexus of three kingdoms: the genome of the mycorrhizal fungus Gigaspora margarita provides insights into plant, endobacterial and fungal interactions.</title>
        <authorList>
            <person name="Venice F."/>
            <person name="Ghignone S."/>
            <person name="Salvioli di Fossalunga A."/>
            <person name="Amselem J."/>
            <person name="Novero M."/>
            <person name="Xianan X."/>
            <person name="Sedzielewska Toro K."/>
            <person name="Morin E."/>
            <person name="Lipzen A."/>
            <person name="Grigoriev I.V."/>
            <person name="Henrissat B."/>
            <person name="Martin F.M."/>
            <person name="Bonfante P."/>
        </authorList>
    </citation>
    <scope>NUCLEOTIDE SEQUENCE [LARGE SCALE GENOMIC DNA]</scope>
    <source>
        <strain evidence="1 2">BEG34</strain>
    </source>
</reference>
<gene>
    <name evidence="1" type="ORF">F8M41_001926</name>
</gene>
<sequence length="82" mass="8862">MEAYNSRALALNILNEPDILASGIRVPELKSCPAVLSTGRLEPHWTSSSSRVPMVPVRNATGTIFSLECIHLIGMTNANQIS</sequence>
<protein>
    <submittedName>
        <fullName evidence="1">Uncharacterized protein</fullName>
    </submittedName>
</protein>
<name>A0A8H3XDP2_GIGMA</name>
<proteinExistence type="predicted"/>
<organism evidence="1 2">
    <name type="scientific">Gigaspora margarita</name>
    <dbReference type="NCBI Taxonomy" id="4874"/>
    <lineage>
        <taxon>Eukaryota</taxon>
        <taxon>Fungi</taxon>
        <taxon>Fungi incertae sedis</taxon>
        <taxon>Mucoromycota</taxon>
        <taxon>Glomeromycotina</taxon>
        <taxon>Glomeromycetes</taxon>
        <taxon>Diversisporales</taxon>
        <taxon>Gigasporaceae</taxon>
        <taxon>Gigaspora</taxon>
    </lineage>
</organism>
<keyword evidence="2" id="KW-1185">Reference proteome</keyword>
<dbReference type="EMBL" id="WTPW01001160">
    <property type="protein sequence ID" value="KAF0452288.1"/>
    <property type="molecule type" value="Genomic_DNA"/>
</dbReference>
<accession>A0A8H3XDP2</accession>
<evidence type="ECO:0000313" key="2">
    <source>
        <dbReference type="Proteomes" id="UP000439903"/>
    </source>
</evidence>
<evidence type="ECO:0000313" key="1">
    <source>
        <dbReference type="EMBL" id="KAF0452288.1"/>
    </source>
</evidence>